<keyword evidence="5 6" id="KW-0472">Membrane</keyword>
<gene>
    <name evidence="8" type="ordered locus">Clocel_1270</name>
</gene>
<evidence type="ECO:0000313" key="9">
    <source>
        <dbReference type="Proteomes" id="UP000002730"/>
    </source>
</evidence>
<evidence type="ECO:0000256" key="5">
    <source>
        <dbReference type="ARBA" id="ARBA00023136"/>
    </source>
</evidence>
<proteinExistence type="predicted"/>
<keyword evidence="4 6" id="KW-1133">Transmembrane helix</keyword>
<evidence type="ECO:0000256" key="4">
    <source>
        <dbReference type="ARBA" id="ARBA00022989"/>
    </source>
</evidence>
<dbReference type="OrthoDB" id="9779786at2"/>
<feature type="transmembrane region" description="Helical" evidence="6">
    <location>
        <begin position="12"/>
        <end position="29"/>
    </location>
</feature>
<evidence type="ECO:0000313" key="8">
    <source>
        <dbReference type="EMBL" id="ADL51025.1"/>
    </source>
</evidence>
<keyword evidence="2" id="KW-1003">Cell membrane</keyword>
<feature type="transmembrane region" description="Helical" evidence="6">
    <location>
        <begin position="82"/>
        <end position="100"/>
    </location>
</feature>
<dbReference type="Proteomes" id="UP000002730">
    <property type="component" value="Chromosome"/>
</dbReference>
<name>D9SUX0_CLOC7</name>
<dbReference type="PANTHER" id="PTHR33545:SF9">
    <property type="entry name" value="UPF0750 MEMBRANE PROTEIN YITE"/>
    <property type="match status" value="1"/>
</dbReference>
<dbReference type="eggNOG" id="COG1284">
    <property type="taxonomic scope" value="Bacteria"/>
</dbReference>
<dbReference type="InterPro" id="IPR051461">
    <property type="entry name" value="UPF0750_membrane"/>
</dbReference>
<feature type="domain" description="DUF2179" evidence="7">
    <location>
        <begin position="225"/>
        <end position="279"/>
    </location>
</feature>
<dbReference type="Pfam" id="PF02588">
    <property type="entry name" value="YitT_membrane"/>
    <property type="match status" value="1"/>
</dbReference>
<evidence type="ECO:0000256" key="3">
    <source>
        <dbReference type="ARBA" id="ARBA00022692"/>
    </source>
</evidence>
<feature type="transmembrane region" description="Helical" evidence="6">
    <location>
        <begin position="58"/>
        <end position="76"/>
    </location>
</feature>
<organism evidence="8 9">
    <name type="scientific">Clostridium cellulovorans (strain ATCC 35296 / DSM 3052 / OCM 3 / 743B)</name>
    <dbReference type="NCBI Taxonomy" id="573061"/>
    <lineage>
        <taxon>Bacteria</taxon>
        <taxon>Bacillati</taxon>
        <taxon>Bacillota</taxon>
        <taxon>Clostridia</taxon>
        <taxon>Eubacteriales</taxon>
        <taxon>Clostridiaceae</taxon>
        <taxon>Clostridium</taxon>
    </lineage>
</organism>
<dbReference type="HOGENOM" id="CLU_063199_0_0_9"/>
<feature type="transmembrane region" description="Helical" evidence="6">
    <location>
        <begin position="163"/>
        <end position="187"/>
    </location>
</feature>
<feature type="transmembrane region" description="Helical" evidence="6">
    <location>
        <begin position="35"/>
        <end position="51"/>
    </location>
</feature>
<evidence type="ECO:0000256" key="2">
    <source>
        <dbReference type="ARBA" id="ARBA00022475"/>
    </source>
</evidence>
<keyword evidence="3 6" id="KW-0812">Transmembrane</keyword>
<dbReference type="InterPro" id="IPR003740">
    <property type="entry name" value="YitT"/>
</dbReference>
<dbReference type="InterPro" id="IPR019264">
    <property type="entry name" value="DUF2179"/>
</dbReference>
<dbReference type="PIRSF" id="PIRSF006483">
    <property type="entry name" value="Membrane_protein_YitT"/>
    <property type="match status" value="1"/>
</dbReference>
<dbReference type="EMBL" id="CP002160">
    <property type="protein sequence ID" value="ADL51025.1"/>
    <property type="molecule type" value="Genomic_DNA"/>
</dbReference>
<feature type="transmembrane region" description="Helical" evidence="6">
    <location>
        <begin position="112"/>
        <end position="130"/>
    </location>
</feature>
<dbReference type="PANTHER" id="PTHR33545">
    <property type="entry name" value="UPF0750 MEMBRANE PROTEIN YITT-RELATED"/>
    <property type="match status" value="1"/>
</dbReference>
<comment type="subcellular location">
    <subcellularLocation>
        <location evidence="1">Cell membrane</location>
        <topology evidence="1">Multi-pass membrane protein</topology>
    </subcellularLocation>
</comment>
<dbReference type="AlphaFoldDB" id="D9SUX0"/>
<accession>D9SUX0</accession>
<evidence type="ECO:0000256" key="6">
    <source>
        <dbReference type="SAM" id="Phobius"/>
    </source>
</evidence>
<reference evidence="8 9" key="1">
    <citation type="submission" date="2010-08" db="EMBL/GenBank/DDBJ databases">
        <title>Complete sequence of Clostridium cellulovorans 743B.</title>
        <authorList>
            <consortium name="US DOE Joint Genome Institute"/>
            <person name="Lucas S."/>
            <person name="Copeland A."/>
            <person name="Lapidus A."/>
            <person name="Cheng J.-F."/>
            <person name="Bruce D."/>
            <person name="Goodwin L."/>
            <person name="Pitluck S."/>
            <person name="Chertkov O."/>
            <person name="Detter J.C."/>
            <person name="Han C."/>
            <person name="Tapia R."/>
            <person name="Land M."/>
            <person name="Hauser L."/>
            <person name="Chang Y.-J."/>
            <person name="Jeffries C."/>
            <person name="Kyrpides N."/>
            <person name="Ivanova N."/>
            <person name="Mikhailova N."/>
            <person name="Hemme C.L."/>
            <person name="Woyke T."/>
        </authorList>
    </citation>
    <scope>NUCLEOTIDE SEQUENCE [LARGE SCALE GENOMIC DNA]</scope>
    <source>
        <strain evidence="9">ATCC 35296 / DSM 3052 / OCM 3 / 743B</strain>
    </source>
</reference>
<dbReference type="CDD" id="cd16380">
    <property type="entry name" value="YitT_C"/>
    <property type="match status" value="1"/>
</dbReference>
<dbReference type="STRING" id="573061.Clocel_1270"/>
<sequence>MNDKIKKQTMRILKTIIGVIIVSISIKFFLAPNKIAAGGISGIAIILNNFFSNIPVGAFMLVMDMGLFLIAFIILGKNFGGISLFASISLAGFTWVLDYIFPYNVALTNDLLLATIFGTIISGIGMGIVFNQNASTGGTDIIAKIINKYLHIDMGKSLLMVDLIVTIVAGITLGFDQGLVAVLGVILNGSIIDKTIEGLNISKQIIIVSKEKIKIKEFILKDLDRGCTIISAKGGYTGKETELIYTVLGRKELIKLKEYVREIDRYAFINVSDSHEVLGEGFKNLLEE</sequence>
<dbReference type="Pfam" id="PF10035">
    <property type="entry name" value="DUF2179"/>
    <property type="match status" value="1"/>
</dbReference>
<evidence type="ECO:0000256" key="1">
    <source>
        <dbReference type="ARBA" id="ARBA00004651"/>
    </source>
</evidence>
<dbReference type="InterPro" id="IPR015867">
    <property type="entry name" value="N-reg_PII/ATP_PRibTrfase_C"/>
</dbReference>
<dbReference type="GO" id="GO:0005886">
    <property type="term" value="C:plasma membrane"/>
    <property type="evidence" value="ECO:0007669"/>
    <property type="project" value="UniProtKB-SubCell"/>
</dbReference>
<evidence type="ECO:0000259" key="7">
    <source>
        <dbReference type="Pfam" id="PF10035"/>
    </source>
</evidence>
<dbReference type="Gene3D" id="3.30.70.120">
    <property type="match status" value="1"/>
</dbReference>
<protein>
    <recommendedName>
        <fullName evidence="7">DUF2179 domain-containing protein</fullName>
    </recommendedName>
</protein>
<keyword evidence="9" id="KW-1185">Reference proteome</keyword>
<dbReference type="KEGG" id="ccb:Clocel_1270"/>
<dbReference type="RefSeq" id="WP_010076116.1">
    <property type="nucleotide sequence ID" value="NC_014393.1"/>
</dbReference>